<accession>A0AA39XXD2</accession>
<dbReference type="InterPro" id="IPR036409">
    <property type="entry name" value="Aldolase_II/adducin_N_sf"/>
</dbReference>
<dbReference type="Proteomes" id="UP001174936">
    <property type="component" value="Unassembled WGS sequence"/>
</dbReference>
<dbReference type="Gene3D" id="3.40.225.10">
    <property type="entry name" value="Class II aldolase/adducin N-terminal domain"/>
    <property type="match status" value="1"/>
</dbReference>
<dbReference type="AlphaFoldDB" id="A0AA39XXD2"/>
<dbReference type="GO" id="GO:0046872">
    <property type="term" value="F:metal ion binding"/>
    <property type="evidence" value="ECO:0007669"/>
    <property type="project" value="UniProtKB-KW"/>
</dbReference>
<dbReference type="GO" id="GO:0016832">
    <property type="term" value="F:aldehyde-lyase activity"/>
    <property type="evidence" value="ECO:0007669"/>
    <property type="project" value="TreeGrafter"/>
</dbReference>
<keyword evidence="5" id="KW-1185">Reference proteome</keyword>
<dbReference type="GO" id="GO:0019323">
    <property type="term" value="P:pentose catabolic process"/>
    <property type="evidence" value="ECO:0007669"/>
    <property type="project" value="TreeGrafter"/>
</dbReference>
<evidence type="ECO:0000313" key="4">
    <source>
        <dbReference type="EMBL" id="KAK0642028.1"/>
    </source>
</evidence>
<sequence>MEPEYLRSFYRKLIDGNHILHHHSLFDAYGHLSMRHPLNPDVFIMARNMAPATLSPDDLIEYQVSDAEAFDPGSPEGYVERRIHSEIYKRHDEVNAIVHGHSESIAPYTITNVPLRACYHMAGFLGPGPVPVYDSAQHRQSGDVPDLLVRNEYLAYELAKRFDDGNVVTLMRGHGLTVVAQSVELAVLRAIYTKKNAVIQMAAMTLCTATGTKLEDIHYLGEDEAEAAANMTRWSGARPWELWVREVEASGLYVNHA</sequence>
<dbReference type="Pfam" id="PF00596">
    <property type="entry name" value="Aldolase_II"/>
    <property type="match status" value="1"/>
</dbReference>
<gene>
    <name evidence="4" type="ORF">B0T16DRAFT_336671</name>
</gene>
<dbReference type="InterPro" id="IPR050197">
    <property type="entry name" value="Aldolase_class_II_sugar_metab"/>
</dbReference>
<proteinExistence type="predicted"/>
<keyword evidence="1" id="KW-0479">Metal-binding</keyword>
<evidence type="ECO:0000256" key="1">
    <source>
        <dbReference type="ARBA" id="ARBA00022723"/>
    </source>
</evidence>
<dbReference type="InterPro" id="IPR001303">
    <property type="entry name" value="Aldolase_II/adducin_N"/>
</dbReference>
<keyword evidence="2" id="KW-0456">Lyase</keyword>
<reference evidence="4" key="1">
    <citation type="submission" date="2023-06" db="EMBL/GenBank/DDBJ databases">
        <title>Genome-scale phylogeny and comparative genomics of the fungal order Sordariales.</title>
        <authorList>
            <consortium name="Lawrence Berkeley National Laboratory"/>
            <person name="Hensen N."/>
            <person name="Bonometti L."/>
            <person name="Westerberg I."/>
            <person name="Brannstrom I.O."/>
            <person name="Guillou S."/>
            <person name="Cros-Aarteil S."/>
            <person name="Calhoun S."/>
            <person name="Haridas S."/>
            <person name="Kuo A."/>
            <person name="Mondo S."/>
            <person name="Pangilinan J."/>
            <person name="Riley R."/>
            <person name="Labutti K."/>
            <person name="Andreopoulos B."/>
            <person name="Lipzen A."/>
            <person name="Chen C."/>
            <person name="Yanf M."/>
            <person name="Daum C."/>
            <person name="Ng V."/>
            <person name="Clum A."/>
            <person name="Steindorff A."/>
            <person name="Ohm R."/>
            <person name="Martin F."/>
            <person name="Silar P."/>
            <person name="Natvig D."/>
            <person name="Lalanne C."/>
            <person name="Gautier V."/>
            <person name="Ament-Velasquez S.L."/>
            <person name="Kruys A."/>
            <person name="Hutchinson M.I."/>
            <person name="Powell A.J."/>
            <person name="Barry K."/>
            <person name="Miller A.N."/>
            <person name="Grigoriev I.V."/>
            <person name="Debuchy R."/>
            <person name="Gladieux P."/>
            <person name="Thoren M.H."/>
            <person name="Johannesson H."/>
        </authorList>
    </citation>
    <scope>NUCLEOTIDE SEQUENCE</scope>
    <source>
        <strain evidence="4">SMH2532-1</strain>
    </source>
</reference>
<dbReference type="EMBL" id="JAULSV010000006">
    <property type="protein sequence ID" value="KAK0642028.1"/>
    <property type="molecule type" value="Genomic_DNA"/>
</dbReference>
<evidence type="ECO:0000256" key="2">
    <source>
        <dbReference type="ARBA" id="ARBA00023239"/>
    </source>
</evidence>
<name>A0AA39XXD2_9PEZI</name>
<evidence type="ECO:0000313" key="5">
    <source>
        <dbReference type="Proteomes" id="UP001174936"/>
    </source>
</evidence>
<comment type="caution">
    <text evidence="4">The sequence shown here is derived from an EMBL/GenBank/DDBJ whole genome shotgun (WGS) entry which is preliminary data.</text>
</comment>
<dbReference type="GO" id="GO:0005829">
    <property type="term" value="C:cytosol"/>
    <property type="evidence" value="ECO:0007669"/>
    <property type="project" value="TreeGrafter"/>
</dbReference>
<dbReference type="SUPFAM" id="SSF53639">
    <property type="entry name" value="AraD/HMP-PK domain-like"/>
    <property type="match status" value="1"/>
</dbReference>
<dbReference type="PANTHER" id="PTHR22789:SF0">
    <property type="entry name" value="3-OXO-TETRONATE 4-PHOSPHATE DECARBOXYLASE-RELATED"/>
    <property type="match status" value="1"/>
</dbReference>
<protein>
    <submittedName>
        <fullName evidence="4">Class II aldolase and Adducin N-terminal domain-containing protein</fullName>
    </submittedName>
</protein>
<organism evidence="4 5">
    <name type="scientific">Cercophora newfieldiana</name>
    <dbReference type="NCBI Taxonomy" id="92897"/>
    <lineage>
        <taxon>Eukaryota</taxon>
        <taxon>Fungi</taxon>
        <taxon>Dikarya</taxon>
        <taxon>Ascomycota</taxon>
        <taxon>Pezizomycotina</taxon>
        <taxon>Sordariomycetes</taxon>
        <taxon>Sordariomycetidae</taxon>
        <taxon>Sordariales</taxon>
        <taxon>Lasiosphaeriaceae</taxon>
        <taxon>Cercophora</taxon>
    </lineage>
</organism>
<feature type="domain" description="Class II aldolase/adducin N-terminal" evidence="3">
    <location>
        <begin position="11"/>
        <end position="201"/>
    </location>
</feature>
<dbReference type="PANTHER" id="PTHR22789">
    <property type="entry name" value="FUCULOSE PHOSPHATE ALDOLASE"/>
    <property type="match status" value="1"/>
</dbReference>
<dbReference type="SMART" id="SM01007">
    <property type="entry name" value="Aldolase_II"/>
    <property type="match status" value="1"/>
</dbReference>
<evidence type="ECO:0000259" key="3">
    <source>
        <dbReference type="SMART" id="SM01007"/>
    </source>
</evidence>